<evidence type="ECO:0000256" key="8">
    <source>
        <dbReference type="ARBA" id="ARBA00022840"/>
    </source>
</evidence>
<comment type="catalytic activity">
    <reaction evidence="1 11">
        <text>5-(2-hydroxyethyl)-4-methylthiazole + ATP = 4-methyl-5-(2-phosphooxyethyl)-thiazole + ADP + H(+)</text>
        <dbReference type="Rhea" id="RHEA:24212"/>
        <dbReference type="ChEBI" id="CHEBI:15378"/>
        <dbReference type="ChEBI" id="CHEBI:17957"/>
        <dbReference type="ChEBI" id="CHEBI:30616"/>
        <dbReference type="ChEBI" id="CHEBI:58296"/>
        <dbReference type="ChEBI" id="CHEBI:456216"/>
        <dbReference type="EC" id="2.7.1.50"/>
    </reaction>
</comment>
<evidence type="ECO:0000256" key="9">
    <source>
        <dbReference type="ARBA" id="ARBA00022842"/>
    </source>
</evidence>
<dbReference type="PANTHER" id="PTHR20858:SF17">
    <property type="entry name" value="HYDROXYMETHYLPYRIMIDINE_PHOSPHOMETHYLPYRIMIDINE KINASE THI20-RELATED"/>
    <property type="match status" value="1"/>
</dbReference>
<keyword evidence="13" id="KW-1185">Reference proteome</keyword>
<keyword evidence="5 11" id="KW-0479">Metal-binding</keyword>
<dbReference type="Proteomes" id="UP001597519">
    <property type="component" value="Unassembled WGS sequence"/>
</dbReference>
<dbReference type="NCBIfam" id="NF006830">
    <property type="entry name" value="PRK09355.1"/>
    <property type="match status" value="1"/>
</dbReference>
<dbReference type="PANTHER" id="PTHR20858">
    <property type="entry name" value="PHOSPHOMETHYLPYRIMIDINE KINASE"/>
    <property type="match status" value="1"/>
</dbReference>
<dbReference type="PRINTS" id="PR01099">
    <property type="entry name" value="HYETHTZKNASE"/>
</dbReference>
<name>A0ABW5WZ71_9STAP</name>
<dbReference type="PIRSF" id="PIRSF000513">
    <property type="entry name" value="Thz_kinase"/>
    <property type="match status" value="1"/>
</dbReference>
<dbReference type="Pfam" id="PF02110">
    <property type="entry name" value="HK"/>
    <property type="match status" value="1"/>
</dbReference>
<comment type="similarity">
    <text evidence="11">Belongs to the Thz kinase family.</text>
</comment>
<dbReference type="InterPro" id="IPR029056">
    <property type="entry name" value="Ribokinase-like"/>
</dbReference>
<evidence type="ECO:0000256" key="6">
    <source>
        <dbReference type="ARBA" id="ARBA00022741"/>
    </source>
</evidence>
<comment type="function">
    <text evidence="11">Catalyzes the phosphorylation of the hydroxyl group of 4-methyl-5-beta-hydroxyethylthiazole (THZ).</text>
</comment>
<dbReference type="EMBL" id="JBHUOQ010000003">
    <property type="protein sequence ID" value="MFD2830694.1"/>
    <property type="molecule type" value="Genomic_DNA"/>
</dbReference>
<dbReference type="HAMAP" id="MF_00228">
    <property type="entry name" value="Thz_kinase"/>
    <property type="match status" value="1"/>
</dbReference>
<dbReference type="EC" id="2.7.1.50" evidence="11"/>
<feature type="binding site" evidence="11">
    <location>
        <position position="159"/>
    </location>
    <ligand>
        <name>ATP</name>
        <dbReference type="ChEBI" id="CHEBI:30616"/>
    </ligand>
</feature>
<feature type="binding site" evidence="11">
    <location>
        <position position="38"/>
    </location>
    <ligand>
        <name>substrate</name>
    </ligand>
</feature>
<dbReference type="Gene3D" id="3.40.1190.20">
    <property type="match status" value="1"/>
</dbReference>
<proteinExistence type="inferred from homology"/>
<dbReference type="RefSeq" id="WP_377773966.1">
    <property type="nucleotide sequence ID" value="NZ_JBHUOQ010000003.1"/>
</dbReference>
<feature type="binding site" evidence="11">
    <location>
        <position position="114"/>
    </location>
    <ligand>
        <name>ATP</name>
        <dbReference type="ChEBI" id="CHEBI:30616"/>
    </ligand>
</feature>
<keyword evidence="10 11" id="KW-0784">Thiamine biosynthesis</keyword>
<keyword evidence="8 11" id="KW-0067">ATP-binding</keyword>
<accession>A0ABW5WZ71</accession>
<evidence type="ECO:0000313" key="13">
    <source>
        <dbReference type="Proteomes" id="UP001597519"/>
    </source>
</evidence>
<dbReference type="CDD" id="cd01170">
    <property type="entry name" value="THZ_kinase"/>
    <property type="match status" value="1"/>
</dbReference>
<dbReference type="GO" id="GO:0004417">
    <property type="term" value="F:hydroxyethylthiazole kinase activity"/>
    <property type="evidence" value="ECO:0007669"/>
    <property type="project" value="UniProtKB-EC"/>
</dbReference>
<evidence type="ECO:0000256" key="10">
    <source>
        <dbReference type="ARBA" id="ARBA00022977"/>
    </source>
</evidence>
<evidence type="ECO:0000256" key="2">
    <source>
        <dbReference type="ARBA" id="ARBA00001946"/>
    </source>
</evidence>
<reference evidence="13" key="1">
    <citation type="journal article" date="2019" name="Int. J. Syst. Evol. Microbiol.">
        <title>The Global Catalogue of Microorganisms (GCM) 10K type strain sequencing project: providing services to taxonomists for standard genome sequencing and annotation.</title>
        <authorList>
            <consortium name="The Broad Institute Genomics Platform"/>
            <consortium name="The Broad Institute Genome Sequencing Center for Infectious Disease"/>
            <person name="Wu L."/>
            <person name="Ma J."/>
        </authorList>
    </citation>
    <scope>NUCLEOTIDE SEQUENCE [LARGE SCALE GENOMIC DNA]</scope>
    <source>
        <strain evidence="13">KCTC 33575</strain>
    </source>
</reference>
<gene>
    <name evidence="11 12" type="primary">thiM</name>
    <name evidence="12" type="ORF">ACFSX4_09480</name>
</gene>
<evidence type="ECO:0000256" key="3">
    <source>
        <dbReference type="ARBA" id="ARBA00004868"/>
    </source>
</evidence>
<comment type="pathway">
    <text evidence="3 11">Cofactor biosynthesis; thiamine diphosphate biosynthesis; 4-methyl-5-(2-phosphoethyl)-thiazole from 5-(2-hydroxyethyl)-4-methylthiazole: step 1/1.</text>
</comment>
<keyword evidence="9 11" id="KW-0460">Magnesium</keyword>
<feature type="binding site" evidence="11">
    <location>
        <position position="186"/>
    </location>
    <ligand>
        <name>substrate</name>
    </ligand>
</feature>
<dbReference type="SUPFAM" id="SSF53613">
    <property type="entry name" value="Ribokinase-like"/>
    <property type="match status" value="1"/>
</dbReference>
<keyword evidence="7 11" id="KW-0418">Kinase</keyword>
<comment type="cofactor">
    <cofactor evidence="2 11">
        <name>Mg(2+)</name>
        <dbReference type="ChEBI" id="CHEBI:18420"/>
    </cofactor>
</comment>
<evidence type="ECO:0000256" key="7">
    <source>
        <dbReference type="ARBA" id="ARBA00022777"/>
    </source>
</evidence>
<dbReference type="InterPro" id="IPR000417">
    <property type="entry name" value="Hyethyz_kinase"/>
</dbReference>
<protein>
    <recommendedName>
        <fullName evidence="11">Hydroxyethylthiazole kinase</fullName>
        <ecNumber evidence="11">2.7.1.50</ecNumber>
    </recommendedName>
    <alternativeName>
        <fullName evidence="11">4-methyl-5-beta-hydroxyethylthiazole kinase</fullName>
        <shortName evidence="11">TH kinase</shortName>
        <shortName evidence="11">Thz kinase</shortName>
    </alternativeName>
</protein>
<sequence>MSVEKLRNTPPLVVCITNDVVKDITANGMIALGASPIMSGEKSEAESLMKAAGGLLVNIGTADMKKKDLMHEMIKAANNYNVPVVIDPVGYAASEFRKNLVDELIQSHDIALIKGNAGEIFALAGGTGSSRGVDSTEKTETSEIGEMCFNKLNIPVLVTGETDSFVSGEGTVTMRNGHKMLENITGSGCLLGAVVSAFIAVEDTLQQAVINAVSYFNLCAESAVAELKAPAPGSFRTTLIDHLYLNDDTIFNGQKVFSDAE</sequence>
<keyword evidence="4 11" id="KW-0808">Transferase</keyword>
<keyword evidence="6 11" id="KW-0547">Nucleotide-binding</keyword>
<evidence type="ECO:0000256" key="11">
    <source>
        <dbReference type="HAMAP-Rule" id="MF_00228"/>
    </source>
</evidence>
<comment type="caution">
    <text evidence="12">The sequence shown here is derived from an EMBL/GenBank/DDBJ whole genome shotgun (WGS) entry which is preliminary data.</text>
</comment>
<evidence type="ECO:0000256" key="1">
    <source>
        <dbReference type="ARBA" id="ARBA00001771"/>
    </source>
</evidence>
<organism evidence="12 13">
    <name type="scientific">Corticicoccus populi</name>
    <dbReference type="NCBI Taxonomy" id="1812821"/>
    <lineage>
        <taxon>Bacteria</taxon>
        <taxon>Bacillati</taxon>
        <taxon>Bacillota</taxon>
        <taxon>Bacilli</taxon>
        <taxon>Bacillales</taxon>
        <taxon>Staphylococcaceae</taxon>
        <taxon>Corticicoccus</taxon>
    </lineage>
</organism>
<evidence type="ECO:0000256" key="4">
    <source>
        <dbReference type="ARBA" id="ARBA00022679"/>
    </source>
</evidence>
<evidence type="ECO:0000313" key="12">
    <source>
        <dbReference type="EMBL" id="MFD2830694.1"/>
    </source>
</evidence>
<evidence type="ECO:0000256" key="5">
    <source>
        <dbReference type="ARBA" id="ARBA00022723"/>
    </source>
</evidence>